<gene>
    <name evidence="7" type="primary">htrA</name>
    <name evidence="7" type="ORF">NCTC12224_02749</name>
</gene>
<evidence type="ECO:0000256" key="5">
    <source>
        <dbReference type="SAM" id="Phobius"/>
    </source>
</evidence>
<dbReference type="Pfam" id="PF13365">
    <property type="entry name" value="Trypsin_2"/>
    <property type="match status" value="1"/>
</dbReference>
<dbReference type="PROSITE" id="PS50106">
    <property type="entry name" value="PDZ"/>
    <property type="match status" value="1"/>
</dbReference>
<reference evidence="7 8" key="1">
    <citation type="submission" date="2018-06" db="EMBL/GenBank/DDBJ databases">
        <authorList>
            <consortium name="Pathogen Informatics"/>
            <person name="Doyle S."/>
        </authorList>
    </citation>
    <scope>NUCLEOTIDE SEQUENCE [LARGE SCALE GENOMIC DNA]</scope>
    <source>
        <strain evidence="7 8">NCTC12224</strain>
    </source>
</reference>
<dbReference type="PRINTS" id="PR00834">
    <property type="entry name" value="PROTEASES2C"/>
</dbReference>
<dbReference type="SUPFAM" id="SSF50494">
    <property type="entry name" value="Trypsin-like serine proteases"/>
    <property type="match status" value="1"/>
</dbReference>
<dbReference type="Pfam" id="PF13180">
    <property type="entry name" value="PDZ_2"/>
    <property type="match status" value="1"/>
</dbReference>
<dbReference type="AlphaFoldDB" id="A0A380KHH2"/>
<dbReference type="PANTHER" id="PTHR43343">
    <property type="entry name" value="PEPTIDASE S12"/>
    <property type="match status" value="1"/>
</dbReference>
<evidence type="ECO:0000313" key="7">
    <source>
        <dbReference type="EMBL" id="SUN64024.1"/>
    </source>
</evidence>
<dbReference type="InterPro" id="IPR001478">
    <property type="entry name" value="PDZ"/>
</dbReference>
<dbReference type="GeneID" id="78357967"/>
<dbReference type="CDD" id="cd06781">
    <property type="entry name" value="cpPDZ_BsHtra-like"/>
    <property type="match status" value="1"/>
</dbReference>
<evidence type="ECO:0000256" key="3">
    <source>
        <dbReference type="ARBA" id="ARBA00022801"/>
    </source>
</evidence>
<keyword evidence="3 7" id="KW-0378">Hydrolase</keyword>
<dbReference type="Proteomes" id="UP000254924">
    <property type="component" value="Unassembled WGS sequence"/>
</dbReference>
<dbReference type="OrthoDB" id="9758917at2"/>
<accession>A0A380KHH2</accession>
<proteinExistence type="inferred from homology"/>
<dbReference type="InterPro" id="IPR001940">
    <property type="entry name" value="Peptidase_S1C"/>
</dbReference>
<dbReference type="SUPFAM" id="SSF50156">
    <property type="entry name" value="PDZ domain-like"/>
    <property type="match status" value="1"/>
</dbReference>
<keyword evidence="5" id="KW-0812">Transmembrane</keyword>
<dbReference type="SMART" id="SM00228">
    <property type="entry name" value="PDZ"/>
    <property type="match status" value="1"/>
</dbReference>
<evidence type="ECO:0000259" key="6">
    <source>
        <dbReference type="PROSITE" id="PS50106"/>
    </source>
</evidence>
<organism evidence="7 8">
    <name type="scientific">Streptococcus hyointestinalis</name>
    <dbReference type="NCBI Taxonomy" id="1337"/>
    <lineage>
        <taxon>Bacteria</taxon>
        <taxon>Bacillati</taxon>
        <taxon>Bacillota</taxon>
        <taxon>Bacilli</taxon>
        <taxon>Lactobacillales</taxon>
        <taxon>Streptococcaceae</taxon>
        <taxon>Streptococcus</taxon>
    </lineage>
</organism>
<dbReference type="Gene3D" id="2.40.10.10">
    <property type="entry name" value="Trypsin-like serine proteases"/>
    <property type="match status" value="2"/>
</dbReference>
<dbReference type="PANTHER" id="PTHR43343:SF3">
    <property type="entry name" value="PROTEASE DO-LIKE 8, CHLOROPLASTIC"/>
    <property type="match status" value="1"/>
</dbReference>
<evidence type="ECO:0000256" key="2">
    <source>
        <dbReference type="ARBA" id="ARBA00022670"/>
    </source>
</evidence>
<dbReference type="EC" id="3.4.21.107" evidence="7"/>
<sequence length="424" mass="43778">MKSIATFFKGWGKWLVVIIIGFIGGILGALIILQTPLGSNSSSNSTTVAGKVVYNNSNSTTKAVEKVQGAVVSVINYQKTQSSSSDLYGRLFGGDSQNSQDNSSSSDTTDNGLSVNGEGSGVIYKKDGDTAYLVTNNHVIDGAQQIEIQLSDGTKVVGELVGADTYSDLAVVKIKSSKVKDITVAEFANSSTIKVGETAIAIGSPLGTDYANSVTQGIVSSLSRTVTTTNDSGQTISTNAIQTDAAINPGNSGGPLINIEGQVIGINSSKISSTSSSSLSSGDSVEGMGFAIPSNDVVKIINQLEKNGQVTRPALGISMTDLSSLSTSAISQLNIPTSVTNGVVVASVQSGMPASGKLEKYDVITEIDGEAVTSTSDLQSLLYDHSIGDTIKVTFYRGTTKKTVDIKLTKSSKDLTSSSSSASE</sequence>
<feature type="domain" description="PDZ" evidence="6">
    <location>
        <begin position="301"/>
        <end position="399"/>
    </location>
</feature>
<feature type="transmembrane region" description="Helical" evidence="5">
    <location>
        <begin position="12"/>
        <end position="33"/>
    </location>
</feature>
<dbReference type="GO" id="GO:0004252">
    <property type="term" value="F:serine-type endopeptidase activity"/>
    <property type="evidence" value="ECO:0007669"/>
    <property type="project" value="InterPro"/>
</dbReference>
<keyword evidence="4" id="KW-0720">Serine protease</keyword>
<dbReference type="InterPro" id="IPR051201">
    <property type="entry name" value="Chloro_Bact_Ser_Proteases"/>
</dbReference>
<dbReference type="RefSeq" id="WP_115271556.1">
    <property type="nucleotide sequence ID" value="NZ_JBNPNB010000033.1"/>
</dbReference>
<evidence type="ECO:0000256" key="4">
    <source>
        <dbReference type="ARBA" id="ARBA00022825"/>
    </source>
</evidence>
<dbReference type="InterPro" id="IPR009003">
    <property type="entry name" value="Peptidase_S1_PA"/>
</dbReference>
<keyword evidence="5" id="KW-0472">Membrane</keyword>
<dbReference type="Gene3D" id="2.30.42.10">
    <property type="match status" value="1"/>
</dbReference>
<keyword evidence="2 7" id="KW-0645">Protease</keyword>
<dbReference type="InterPro" id="IPR043504">
    <property type="entry name" value="Peptidase_S1_PA_chymotrypsin"/>
</dbReference>
<comment type="similarity">
    <text evidence="1">Belongs to the peptidase S1C family.</text>
</comment>
<evidence type="ECO:0000313" key="8">
    <source>
        <dbReference type="Proteomes" id="UP000254924"/>
    </source>
</evidence>
<name>A0A380KHH2_9STRE</name>
<keyword evidence="8" id="KW-1185">Reference proteome</keyword>
<protein>
    <submittedName>
        <fullName evidence="7">Exported serine protease</fullName>
        <ecNumber evidence="7">3.4.21.107</ecNumber>
    </submittedName>
</protein>
<keyword evidence="5" id="KW-1133">Transmembrane helix</keyword>
<evidence type="ECO:0000256" key="1">
    <source>
        <dbReference type="ARBA" id="ARBA00010541"/>
    </source>
</evidence>
<dbReference type="EMBL" id="UHFN01000007">
    <property type="protein sequence ID" value="SUN64024.1"/>
    <property type="molecule type" value="Genomic_DNA"/>
</dbReference>
<dbReference type="InterPro" id="IPR036034">
    <property type="entry name" value="PDZ_sf"/>
</dbReference>
<dbReference type="GO" id="GO:0006508">
    <property type="term" value="P:proteolysis"/>
    <property type="evidence" value="ECO:0007669"/>
    <property type="project" value="UniProtKB-KW"/>
</dbReference>